<dbReference type="GO" id="GO:0016020">
    <property type="term" value="C:membrane"/>
    <property type="evidence" value="ECO:0007669"/>
    <property type="project" value="UniProtKB-SubCell"/>
</dbReference>
<gene>
    <name evidence="7" type="ordered locus">Mpet_0447</name>
</gene>
<keyword evidence="2 5" id="KW-0812">Transmembrane</keyword>
<protein>
    <recommendedName>
        <fullName evidence="6">Yip1 domain-containing protein</fullName>
    </recommendedName>
</protein>
<feature type="transmembrane region" description="Helical" evidence="5">
    <location>
        <begin position="156"/>
        <end position="180"/>
    </location>
</feature>
<evidence type="ECO:0000256" key="4">
    <source>
        <dbReference type="ARBA" id="ARBA00023136"/>
    </source>
</evidence>
<keyword evidence="4 5" id="KW-0472">Membrane</keyword>
<evidence type="ECO:0000313" key="8">
    <source>
        <dbReference type="Proteomes" id="UP000006565"/>
    </source>
</evidence>
<feature type="transmembrane region" description="Helical" evidence="5">
    <location>
        <begin position="69"/>
        <end position="97"/>
    </location>
</feature>
<dbReference type="RefSeq" id="WP_013328399.1">
    <property type="nucleotide sequence ID" value="NC_014507.1"/>
</dbReference>
<feature type="domain" description="Yip1" evidence="6">
    <location>
        <begin position="11"/>
        <end position="171"/>
    </location>
</feature>
<dbReference type="AlphaFoldDB" id="E1RGL0"/>
<evidence type="ECO:0000256" key="5">
    <source>
        <dbReference type="SAM" id="Phobius"/>
    </source>
</evidence>
<feature type="transmembrane region" description="Helical" evidence="5">
    <location>
        <begin position="109"/>
        <end position="136"/>
    </location>
</feature>
<sequence length="186" mass="20462">MIDKIIVRITEVLLDPVESFHQSENDEPKEVLTYFAVLFIINSVLFTIVKYAGIDAETIALIPGSENIFFIFAFAVISSLVQTVIFVMLLHFWVYILCGKGGGMQTIKAFVYASTPMLLFDWIPVIGFIFIIWSAVLNVLGIRELHKMSTGEAAGAFVAAIIITVGLFIFLIGALVIPLIGKATVT</sequence>
<dbReference type="Pfam" id="PF04893">
    <property type="entry name" value="Yip1"/>
    <property type="match status" value="1"/>
</dbReference>
<evidence type="ECO:0000313" key="7">
    <source>
        <dbReference type="EMBL" id="ADN35221.1"/>
    </source>
</evidence>
<dbReference type="InterPro" id="IPR006977">
    <property type="entry name" value="Yip1_dom"/>
</dbReference>
<feature type="transmembrane region" description="Helical" evidence="5">
    <location>
        <begin position="31"/>
        <end position="49"/>
    </location>
</feature>
<dbReference type="GeneID" id="9742895"/>
<comment type="subcellular location">
    <subcellularLocation>
        <location evidence="1">Membrane</location>
        <topology evidence="1">Multi-pass membrane protein</topology>
    </subcellularLocation>
</comment>
<name>E1RGL0_METP4</name>
<dbReference type="Proteomes" id="UP000006565">
    <property type="component" value="Chromosome"/>
</dbReference>
<dbReference type="OrthoDB" id="112431at2157"/>
<dbReference type="KEGG" id="mpi:Mpet_0447"/>
<proteinExistence type="predicted"/>
<dbReference type="HOGENOM" id="CLU_1412385_0_0_2"/>
<accession>E1RGL0</accession>
<organism evidence="7 8">
    <name type="scientific">Methanolacinia petrolearia (strain DSM 11571 / OCM 486 / SEBR 4847)</name>
    <name type="common">Methanoplanus petrolearius</name>
    <dbReference type="NCBI Taxonomy" id="679926"/>
    <lineage>
        <taxon>Archaea</taxon>
        <taxon>Methanobacteriati</taxon>
        <taxon>Methanobacteriota</taxon>
        <taxon>Stenosarchaea group</taxon>
        <taxon>Methanomicrobia</taxon>
        <taxon>Methanomicrobiales</taxon>
        <taxon>Methanomicrobiaceae</taxon>
        <taxon>Methanolacinia</taxon>
    </lineage>
</organism>
<reference evidence="7 8" key="1">
    <citation type="journal article" date="2010" name="Stand. Genomic Sci.">
        <title>Complete genome sequence of Methanoplanus petrolearius type strain (SEBR 4847).</title>
        <authorList>
            <person name="Brambilla E."/>
            <person name="Djao O.D."/>
            <person name="Daligault H."/>
            <person name="Lapidus A."/>
            <person name="Lucas S."/>
            <person name="Hammon N."/>
            <person name="Nolan M."/>
            <person name="Tice H."/>
            <person name="Cheng J.F."/>
            <person name="Han C."/>
            <person name="Tapia R."/>
            <person name="Goodwin L."/>
            <person name="Pitluck S."/>
            <person name="Liolios K."/>
            <person name="Ivanova N."/>
            <person name="Mavromatis K."/>
            <person name="Mikhailova N."/>
            <person name="Pati A."/>
            <person name="Chen A."/>
            <person name="Palaniappan K."/>
            <person name="Land M."/>
            <person name="Hauser L."/>
            <person name="Chang Y.J."/>
            <person name="Jeffries C.D."/>
            <person name="Rohde M."/>
            <person name="Spring S."/>
            <person name="Sikorski J."/>
            <person name="Goker M."/>
            <person name="Woyke T."/>
            <person name="Bristow J."/>
            <person name="Eisen J.A."/>
            <person name="Markowitz V."/>
            <person name="Hugenholtz P."/>
            <person name="Kyrpides N.C."/>
            <person name="Klenk H.P."/>
        </authorList>
    </citation>
    <scope>NUCLEOTIDE SEQUENCE [LARGE SCALE GENOMIC DNA]</scope>
    <source>
        <strain evidence="8">DSM 11571 / OCM 486 / SEBR 4847</strain>
    </source>
</reference>
<evidence type="ECO:0000259" key="6">
    <source>
        <dbReference type="Pfam" id="PF04893"/>
    </source>
</evidence>
<dbReference type="EMBL" id="CP002117">
    <property type="protein sequence ID" value="ADN35221.1"/>
    <property type="molecule type" value="Genomic_DNA"/>
</dbReference>
<keyword evidence="3 5" id="KW-1133">Transmembrane helix</keyword>
<keyword evidence="8" id="KW-1185">Reference proteome</keyword>
<evidence type="ECO:0000256" key="3">
    <source>
        <dbReference type="ARBA" id="ARBA00022989"/>
    </source>
</evidence>
<dbReference type="eggNOG" id="arCOG03630">
    <property type="taxonomic scope" value="Archaea"/>
</dbReference>
<evidence type="ECO:0000256" key="1">
    <source>
        <dbReference type="ARBA" id="ARBA00004141"/>
    </source>
</evidence>
<evidence type="ECO:0000256" key="2">
    <source>
        <dbReference type="ARBA" id="ARBA00022692"/>
    </source>
</evidence>